<reference evidence="7" key="1">
    <citation type="submission" date="2023-06" db="EMBL/GenBank/DDBJ databases">
        <authorList>
            <person name="Noh H."/>
        </authorList>
    </citation>
    <scope>NUCLEOTIDE SEQUENCE</scope>
    <source>
        <strain evidence="7">DUCC20226</strain>
    </source>
</reference>
<proteinExistence type="inferred from homology"/>
<dbReference type="SUPFAM" id="SSF48264">
    <property type="entry name" value="Cytochrome P450"/>
    <property type="match status" value="1"/>
</dbReference>
<evidence type="ECO:0000256" key="5">
    <source>
        <dbReference type="PIRSR" id="PIRSR602401-1"/>
    </source>
</evidence>
<evidence type="ECO:0000313" key="7">
    <source>
        <dbReference type="EMBL" id="KAK2597238.1"/>
    </source>
</evidence>
<keyword evidence="8" id="KW-1185">Reference proteome</keyword>
<dbReference type="PRINTS" id="PR00385">
    <property type="entry name" value="P450"/>
</dbReference>
<feature type="binding site" description="axial binding residue" evidence="5">
    <location>
        <position position="456"/>
    </location>
    <ligand>
        <name>heme</name>
        <dbReference type="ChEBI" id="CHEBI:30413"/>
    </ligand>
    <ligandPart>
        <name>Fe</name>
        <dbReference type="ChEBI" id="CHEBI:18248"/>
    </ligandPart>
</feature>
<comment type="caution">
    <text evidence="7">The sequence shown here is derived from an EMBL/GenBank/DDBJ whole genome shotgun (WGS) entry which is preliminary data.</text>
</comment>
<comment type="cofactor">
    <cofactor evidence="5">
        <name>heme</name>
        <dbReference type="ChEBI" id="CHEBI:30413"/>
    </cofactor>
</comment>
<name>A0AAD9S2D5_PHOAM</name>
<dbReference type="Gene3D" id="1.10.630.10">
    <property type="entry name" value="Cytochrome P450"/>
    <property type="match status" value="1"/>
</dbReference>
<dbReference type="PRINTS" id="PR00463">
    <property type="entry name" value="EP450I"/>
</dbReference>
<gene>
    <name evidence="7" type="ORF">N8I77_013099</name>
</gene>
<organism evidence="7 8">
    <name type="scientific">Phomopsis amygdali</name>
    <name type="common">Fusicoccum amygdali</name>
    <dbReference type="NCBI Taxonomy" id="1214568"/>
    <lineage>
        <taxon>Eukaryota</taxon>
        <taxon>Fungi</taxon>
        <taxon>Dikarya</taxon>
        <taxon>Ascomycota</taxon>
        <taxon>Pezizomycotina</taxon>
        <taxon>Sordariomycetes</taxon>
        <taxon>Sordariomycetidae</taxon>
        <taxon>Diaporthales</taxon>
        <taxon>Diaporthaceae</taxon>
        <taxon>Diaporthe</taxon>
    </lineage>
</organism>
<dbReference type="InterPro" id="IPR050364">
    <property type="entry name" value="Cytochrome_P450_fung"/>
</dbReference>
<evidence type="ECO:0000256" key="4">
    <source>
        <dbReference type="ARBA" id="ARBA00023004"/>
    </source>
</evidence>
<comment type="similarity">
    <text evidence="1">Belongs to the cytochrome P450 family.</text>
</comment>
<dbReference type="Pfam" id="PF00067">
    <property type="entry name" value="p450"/>
    <property type="match status" value="1"/>
</dbReference>
<keyword evidence="6" id="KW-0812">Transmembrane</keyword>
<keyword evidence="6" id="KW-1133">Transmembrane helix</keyword>
<evidence type="ECO:0000256" key="3">
    <source>
        <dbReference type="ARBA" id="ARBA00023002"/>
    </source>
</evidence>
<evidence type="ECO:0000256" key="1">
    <source>
        <dbReference type="ARBA" id="ARBA00010617"/>
    </source>
</evidence>
<dbReference type="Proteomes" id="UP001265746">
    <property type="component" value="Unassembled WGS sequence"/>
</dbReference>
<dbReference type="EMBL" id="JAUJFL010000010">
    <property type="protein sequence ID" value="KAK2597238.1"/>
    <property type="molecule type" value="Genomic_DNA"/>
</dbReference>
<evidence type="ECO:0000256" key="6">
    <source>
        <dbReference type="SAM" id="Phobius"/>
    </source>
</evidence>
<dbReference type="AlphaFoldDB" id="A0AAD9S2D5"/>
<protein>
    <recommendedName>
        <fullName evidence="9">3-hydroxyphenylacetate 6-hydroxylase</fullName>
    </recommendedName>
</protein>
<dbReference type="GO" id="GO:0005506">
    <property type="term" value="F:iron ion binding"/>
    <property type="evidence" value="ECO:0007669"/>
    <property type="project" value="InterPro"/>
</dbReference>
<keyword evidence="6" id="KW-0472">Membrane</keyword>
<keyword evidence="4 5" id="KW-0408">Iron</keyword>
<dbReference type="InterPro" id="IPR002401">
    <property type="entry name" value="Cyt_P450_E_grp-I"/>
</dbReference>
<dbReference type="PANTHER" id="PTHR46300">
    <property type="entry name" value="P450, PUTATIVE (EUROFUNG)-RELATED-RELATED"/>
    <property type="match status" value="1"/>
</dbReference>
<dbReference type="GO" id="GO:0020037">
    <property type="term" value="F:heme binding"/>
    <property type="evidence" value="ECO:0007669"/>
    <property type="project" value="InterPro"/>
</dbReference>
<dbReference type="InterPro" id="IPR001128">
    <property type="entry name" value="Cyt_P450"/>
</dbReference>
<feature type="transmembrane region" description="Helical" evidence="6">
    <location>
        <begin position="20"/>
        <end position="38"/>
    </location>
</feature>
<dbReference type="PANTHER" id="PTHR46300:SF9">
    <property type="entry name" value="P450, PUTATIVE-RELATED"/>
    <property type="match status" value="1"/>
</dbReference>
<keyword evidence="3" id="KW-0560">Oxidoreductase</keyword>
<evidence type="ECO:0000256" key="2">
    <source>
        <dbReference type="ARBA" id="ARBA00022723"/>
    </source>
</evidence>
<dbReference type="InterPro" id="IPR036396">
    <property type="entry name" value="Cyt_P450_sf"/>
</dbReference>
<sequence length="532" mass="60432">MRLHLAMDSFQNNAFVVLRLLPSLALGILAALVGYVAINEYLRRHSMIAGLASPPQQIIFGHLPFFAHKGVAEPCRDWSQRYGPVYQIKLGNITAVTINTASAAKHIFSHQSHATSSRPELYTLHKLKDVSQLVNDASGTPIGQTPYSDSLKRRRRAAAAALNRPMVQTYTNHLDLETRQFVKDLLKYGQDGTICMDPMQAIQRMSLSLVLTLNWGVRMRSQDDALFSEIVHVEEELNYFRGSSASLQDYVPLWRLFPTKSAQAIALRNRRDAYILKFDQELRQRVMNGTHSSCIQANVMVDPEAKVSEEEVRSISLSMLSAGFETVGATVTWSLGFFSTHPEIQEKAYHEISKMYSDEQPLCDPQEDMKCEYVAALVKECLRYFCVVRMNLPRSTIKETEYDGKIIPVGTLMLCNNMACNFDPDLWPDADIFRPERWIEHPDAPLFTYGLGYRMCVGALLANRELYLIFMRVLHSFKIEQHGNFDDNPITGIRDARELVAMPKPYKASFIPRHQDFLENALTGPDNEKSKI</sequence>
<keyword evidence="5" id="KW-0349">Heme</keyword>
<dbReference type="GO" id="GO:0004497">
    <property type="term" value="F:monooxygenase activity"/>
    <property type="evidence" value="ECO:0007669"/>
    <property type="project" value="InterPro"/>
</dbReference>
<dbReference type="GO" id="GO:0016705">
    <property type="term" value="F:oxidoreductase activity, acting on paired donors, with incorporation or reduction of molecular oxygen"/>
    <property type="evidence" value="ECO:0007669"/>
    <property type="project" value="InterPro"/>
</dbReference>
<keyword evidence="2 5" id="KW-0479">Metal-binding</keyword>
<accession>A0AAD9S2D5</accession>
<evidence type="ECO:0008006" key="9">
    <source>
        <dbReference type="Google" id="ProtNLM"/>
    </source>
</evidence>
<evidence type="ECO:0000313" key="8">
    <source>
        <dbReference type="Proteomes" id="UP001265746"/>
    </source>
</evidence>